<evidence type="ECO:0000313" key="2">
    <source>
        <dbReference type="EMBL" id="GLK56692.1"/>
    </source>
</evidence>
<reference evidence="3 4" key="2">
    <citation type="submission" date="2021-01" db="EMBL/GenBank/DDBJ databases">
        <title>Genomic Encyclopedia of Type Strains, Phase IV (KMG-IV): sequencing the most valuable type-strain genomes for metagenomic binning, comparative biology and taxonomic classification.</title>
        <authorList>
            <person name="Goeker M."/>
        </authorList>
    </citation>
    <scope>NUCLEOTIDE SEQUENCE [LARGE SCALE GENOMIC DNA]</scope>
    <source>
        <strain evidence="3 4">DSM 6130</strain>
    </source>
</reference>
<keyword evidence="4" id="KW-1185">Reference proteome</keyword>
<dbReference type="EMBL" id="JAFBCY010000003">
    <property type="protein sequence ID" value="MBM7852483.1"/>
    <property type="molecule type" value="Genomic_DNA"/>
</dbReference>
<gene>
    <name evidence="2" type="ORF">GCM10008170_27110</name>
    <name evidence="3" type="ORF">JOD31_002725</name>
</gene>
<accession>A0A9W6IW32</accession>
<evidence type="ECO:0000313" key="3">
    <source>
        <dbReference type="EMBL" id="MBM7852483.1"/>
    </source>
</evidence>
<evidence type="ECO:0000313" key="5">
    <source>
        <dbReference type="Proteomes" id="UP001143400"/>
    </source>
</evidence>
<reference evidence="2" key="3">
    <citation type="submission" date="2023-01" db="EMBL/GenBank/DDBJ databases">
        <authorList>
            <person name="Sun Q."/>
            <person name="Evtushenko L."/>
        </authorList>
    </citation>
    <scope>NUCLEOTIDE SEQUENCE</scope>
    <source>
        <strain evidence="2">VKM B-1606</strain>
    </source>
</reference>
<name>A0A9W6IW32_9HYPH</name>
<dbReference type="Proteomes" id="UP000758856">
    <property type="component" value="Unassembled WGS sequence"/>
</dbReference>
<dbReference type="PANTHER" id="PTHR37850">
    <property type="entry name" value="STRU PROTEIN"/>
    <property type="match status" value="1"/>
</dbReference>
<proteinExistence type="predicted"/>
<protein>
    <submittedName>
        <fullName evidence="3">Homoserine dehydrogenase-like protein</fullName>
    </submittedName>
    <submittedName>
        <fullName evidence="2">NAD-binding homoserine dehydrogenase</fullName>
    </submittedName>
</protein>
<dbReference type="Proteomes" id="UP001143400">
    <property type="component" value="Unassembled WGS sequence"/>
</dbReference>
<dbReference type="InterPro" id="IPR036291">
    <property type="entry name" value="NAD(P)-bd_dom_sf"/>
</dbReference>
<evidence type="ECO:0000313" key="4">
    <source>
        <dbReference type="Proteomes" id="UP000758856"/>
    </source>
</evidence>
<feature type="domain" description="SAF" evidence="1">
    <location>
        <begin position="371"/>
        <end position="440"/>
    </location>
</feature>
<dbReference type="InterPro" id="IPR048423">
    <property type="entry name" value="DRL_cat"/>
</dbReference>
<sequence length="463" mass="48029">MNSHRRFARAERPIEVALVGAGAFGRSLLAQGGRMTLMSVRVAIDVTAARAAEALRATGAAEGAIALCETRAEAEAAWAAGRVIAAGDLDVALGLPIDIVVEASGHPEAGAVHALASLEAGKHVALVTKETDSVVGSYLAAVAADRGLVCTPVDGDQPALLIGLVTWAETLGLPIISAGKASEYDFVFDPATERLTSEDRSADAPGFGATWELGDRAVADVVAERAAGAAALPQRAVPDLCEMAVVANATGLKPDVAPFHVPIARIQEVATVFEEQARGGLLSGGRRLDVFNCLRAPGEISFAGGVFVVVRCEDAETWGILAGKGHTMSRGGDAAMLWLPRHLLGVEAPISLLDAVVNGVSVGGTPTPVVDLVGRTTKPLAKGTLLAAEGHHHTIDGVGPELIDAAPLAAERPAPYYLIAGRRLRRDLPAGASVTLGDLEMDEAAPLYVMRRRQDERFFGAET</sequence>
<dbReference type="PANTHER" id="PTHR37850:SF3">
    <property type="entry name" value="BLR7815 PROTEIN"/>
    <property type="match status" value="1"/>
</dbReference>
<comment type="caution">
    <text evidence="2">The sequence shown here is derived from an EMBL/GenBank/DDBJ whole genome shotgun (WGS) entry which is preliminary data.</text>
</comment>
<organism evidence="2 5">
    <name type="scientific">Methylopila capsulata</name>
    <dbReference type="NCBI Taxonomy" id="61654"/>
    <lineage>
        <taxon>Bacteria</taxon>
        <taxon>Pseudomonadati</taxon>
        <taxon>Pseudomonadota</taxon>
        <taxon>Alphaproteobacteria</taxon>
        <taxon>Hyphomicrobiales</taxon>
        <taxon>Methylopilaceae</taxon>
        <taxon>Methylopila</taxon>
    </lineage>
</organism>
<evidence type="ECO:0000259" key="1">
    <source>
        <dbReference type="SMART" id="SM00858"/>
    </source>
</evidence>
<dbReference type="RefSeq" id="WP_204950870.1">
    <property type="nucleotide sequence ID" value="NZ_BSFF01000003.1"/>
</dbReference>
<dbReference type="Gene3D" id="3.40.50.720">
    <property type="entry name" value="NAD(P)-binding Rossmann-like Domain"/>
    <property type="match status" value="1"/>
</dbReference>
<dbReference type="SMART" id="SM00858">
    <property type="entry name" value="SAF"/>
    <property type="match status" value="1"/>
</dbReference>
<dbReference type="Pfam" id="PF21135">
    <property type="entry name" value="DRL_cat"/>
    <property type="match status" value="1"/>
</dbReference>
<dbReference type="InterPro" id="IPR013974">
    <property type="entry name" value="SAF"/>
</dbReference>
<reference evidence="2" key="1">
    <citation type="journal article" date="2014" name="Int. J. Syst. Evol. Microbiol.">
        <title>Complete genome sequence of Corynebacterium casei LMG S-19264T (=DSM 44701T), isolated from a smear-ripened cheese.</title>
        <authorList>
            <consortium name="US DOE Joint Genome Institute (JGI-PGF)"/>
            <person name="Walter F."/>
            <person name="Albersmeier A."/>
            <person name="Kalinowski J."/>
            <person name="Ruckert C."/>
        </authorList>
    </citation>
    <scope>NUCLEOTIDE SEQUENCE</scope>
    <source>
        <strain evidence="2">VKM B-1606</strain>
    </source>
</reference>
<dbReference type="EMBL" id="BSFF01000003">
    <property type="protein sequence ID" value="GLK56692.1"/>
    <property type="molecule type" value="Genomic_DNA"/>
</dbReference>
<dbReference type="SUPFAM" id="SSF51735">
    <property type="entry name" value="NAD(P)-binding Rossmann-fold domains"/>
    <property type="match status" value="1"/>
</dbReference>
<dbReference type="AlphaFoldDB" id="A0A9W6IW32"/>